<dbReference type="GO" id="GO:0004341">
    <property type="term" value="F:gluconolactonase activity"/>
    <property type="evidence" value="ECO:0007669"/>
    <property type="project" value="TreeGrafter"/>
</dbReference>
<comment type="cofactor">
    <cofactor evidence="3">
        <name>Zn(2+)</name>
        <dbReference type="ChEBI" id="CHEBI:29105"/>
    </cofactor>
    <text evidence="3">Binds 1 divalent metal cation per subunit.</text>
</comment>
<sequence length="295" mass="31858">MTDLVAFSGRILCDFASELGEGPTYDPRTDTAWWFNIKGQELHELHLGSGHKTIHPLPFLGSVLATIDPFRQLIASDQGLFIRDTASFSLSPFAAIEDKPGNRSNDGRVHRSGALWIGTMGRKAEKHAGAIYHVAGNRITKLYGNITIPNGICFSPDGATAYFTDTDVNHLMRVAIDPETAMPTDDPVILFDQSPAPGGIDGSVCDADGLIWNARWGAGAVEVYNPDGQKVARYAVPATQPSCPAFIGARADRLLVTSAWQDLDDATRSADPNAGKTFELGIDVKGRFEPAFRLS</sequence>
<feature type="binding site" evidence="3">
    <location>
        <position position="105"/>
    </location>
    <ligand>
        <name>substrate</name>
    </ligand>
</feature>
<keyword evidence="3" id="KW-0479">Metal-binding</keyword>
<feature type="binding site" evidence="3">
    <location>
        <position position="150"/>
    </location>
    <ligand>
        <name>a divalent metal cation</name>
        <dbReference type="ChEBI" id="CHEBI:60240"/>
    </ligand>
</feature>
<keyword evidence="3" id="KW-0862">Zinc</keyword>
<feature type="active site" description="Proton donor/acceptor" evidence="2">
    <location>
        <position position="201"/>
    </location>
</feature>
<gene>
    <name evidence="4" type="ORF">SAMCFNEI73_Ch0857</name>
</gene>
<dbReference type="SUPFAM" id="SSF63829">
    <property type="entry name" value="Calcium-dependent phosphotriesterase"/>
    <property type="match status" value="1"/>
</dbReference>
<evidence type="ECO:0000256" key="2">
    <source>
        <dbReference type="PIRSR" id="PIRSR605511-1"/>
    </source>
</evidence>
<feature type="binding site" evidence="3">
    <location>
        <position position="201"/>
    </location>
    <ligand>
        <name>a divalent metal cation</name>
        <dbReference type="ChEBI" id="CHEBI:60240"/>
    </ligand>
</feature>
<comment type="similarity">
    <text evidence="1">Belongs to the SMP-30/CGR1 family.</text>
</comment>
<dbReference type="InterPro" id="IPR011042">
    <property type="entry name" value="6-blade_b-propeller_TolB-like"/>
</dbReference>
<organism evidence="4 5">
    <name type="scientific">Sinorhizobium americanum</name>
    <dbReference type="NCBI Taxonomy" id="194963"/>
    <lineage>
        <taxon>Bacteria</taxon>
        <taxon>Pseudomonadati</taxon>
        <taxon>Pseudomonadota</taxon>
        <taxon>Alphaproteobacteria</taxon>
        <taxon>Hyphomicrobiales</taxon>
        <taxon>Rhizobiaceae</taxon>
        <taxon>Sinorhizobium/Ensifer group</taxon>
        <taxon>Sinorhizobium</taxon>
    </lineage>
</organism>
<dbReference type="EC" id="3.1.1.25" evidence="4"/>
<dbReference type="PANTHER" id="PTHR10907">
    <property type="entry name" value="REGUCALCIN"/>
    <property type="match status" value="1"/>
</dbReference>
<evidence type="ECO:0000256" key="1">
    <source>
        <dbReference type="ARBA" id="ARBA00008853"/>
    </source>
</evidence>
<evidence type="ECO:0000313" key="5">
    <source>
        <dbReference type="Proteomes" id="UP000182306"/>
    </source>
</evidence>
<dbReference type="PANTHER" id="PTHR10907:SF47">
    <property type="entry name" value="REGUCALCIN"/>
    <property type="match status" value="1"/>
</dbReference>
<evidence type="ECO:0000256" key="3">
    <source>
        <dbReference type="PIRSR" id="PIRSR605511-2"/>
    </source>
</evidence>
<keyword evidence="4" id="KW-0378">Hydrolase</keyword>
<dbReference type="PRINTS" id="PR01790">
    <property type="entry name" value="SMP30FAMILY"/>
</dbReference>
<proteinExistence type="inferred from homology"/>
<dbReference type="KEGG" id="same:SAMCFNEI73_Ch0857"/>
<dbReference type="OrthoDB" id="2633250at2"/>
<protein>
    <submittedName>
        <fullName evidence="4">Gluconolactonase</fullName>
        <ecNumber evidence="4">3.1.1.25</ecNumber>
    </submittedName>
</protein>
<evidence type="ECO:0000313" key="4">
    <source>
        <dbReference type="EMBL" id="APG90179.1"/>
    </source>
</evidence>
<dbReference type="InterPro" id="IPR005511">
    <property type="entry name" value="SMP-30"/>
</dbReference>
<dbReference type="AlphaFoldDB" id="A0A1L3LJB0"/>
<feature type="binding site" evidence="3">
    <location>
        <position position="21"/>
    </location>
    <ligand>
        <name>a divalent metal cation</name>
        <dbReference type="ChEBI" id="CHEBI:60240"/>
    </ligand>
</feature>
<dbReference type="GO" id="GO:0005509">
    <property type="term" value="F:calcium ion binding"/>
    <property type="evidence" value="ECO:0007669"/>
    <property type="project" value="TreeGrafter"/>
</dbReference>
<dbReference type="GO" id="GO:0019853">
    <property type="term" value="P:L-ascorbic acid biosynthetic process"/>
    <property type="evidence" value="ECO:0007669"/>
    <property type="project" value="TreeGrafter"/>
</dbReference>
<dbReference type="Pfam" id="PF08450">
    <property type="entry name" value="SGL"/>
    <property type="match status" value="1"/>
</dbReference>
<dbReference type="Proteomes" id="UP000182306">
    <property type="component" value="Chromosome"/>
</dbReference>
<dbReference type="Gene3D" id="2.120.10.30">
    <property type="entry name" value="TolB, C-terminal domain"/>
    <property type="match status" value="1"/>
</dbReference>
<feature type="binding site" evidence="3">
    <location>
        <position position="103"/>
    </location>
    <ligand>
        <name>substrate</name>
    </ligand>
</feature>
<accession>A0A1L3LJB0</accession>
<dbReference type="GO" id="GO:0050490">
    <property type="term" value="F:1,4-lactonase activity"/>
    <property type="evidence" value="ECO:0007669"/>
    <property type="project" value="UniProtKB-EC"/>
</dbReference>
<dbReference type="InterPro" id="IPR013658">
    <property type="entry name" value="SGL"/>
</dbReference>
<keyword evidence="5" id="KW-1185">Reference proteome</keyword>
<dbReference type="RefSeq" id="WP_064252116.1">
    <property type="nucleotide sequence ID" value="NZ_CP013107.1"/>
</dbReference>
<dbReference type="EMBL" id="CP013107">
    <property type="protein sequence ID" value="APG90179.1"/>
    <property type="molecule type" value="Genomic_DNA"/>
</dbReference>
<dbReference type="STRING" id="194963.SAMCFNEI73_Ch0857"/>
<name>A0A1L3LJB0_9HYPH</name>
<reference evidence="4 5" key="1">
    <citation type="submission" date="2015-10" db="EMBL/GenBank/DDBJ databases">
        <title>Genomic differences between typical nodule nitrogen-fixing rhizobial strains and those coming from bean seeds.</title>
        <authorList>
            <person name="Peralta H."/>
            <person name="Aguilar-Vera A."/>
            <person name="Diaz R."/>
            <person name="Mora Y."/>
            <person name="Martinez-Batallar G."/>
            <person name="Salazar E."/>
            <person name="Vargas-Lagunas C."/>
            <person name="Encarnacion S."/>
            <person name="Girard L."/>
            <person name="Mora J."/>
        </authorList>
    </citation>
    <scope>NUCLEOTIDE SEQUENCE [LARGE SCALE GENOMIC DNA]</scope>
    <source>
        <strain evidence="4 5">CFNEI 73</strain>
    </source>
</reference>